<organism evidence="8 9">
    <name type="scientific">Candidatus Taylorbacteria bacterium RIFCSPLOWO2_01_FULL_48_100</name>
    <dbReference type="NCBI Taxonomy" id="1802322"/>
    <lineage>
        <taxon>Bacteria</taxon>
        <taxon>Candidatus Tayloriibacteriota</taxon>
    </lineage>
</organism>
<dbReference type="InterPro" id="IPR032808">
    <property type="entry name" value="DoxX"/>
</dbReference>
<comment type="similarity">
    <text evidence="2">Belongs to the DoxX family.</text>
</comment>
<keyword evidence="4 7" id="KW-0812">Transmembrane</keyword>
<comment type="subcellular location">
    <subcellularLocation>
        <location evidence="1">Cell membrane</location>
        <topology evidence="1">Multi-pass membrane protein</topology>
    </subcellularLocation>
</comment>
<feature type="transmembrane region" description="Helical" evidence="7">
    <location>
        <begin position="114"/>
        <end position="132"/>
    </location>
</feature>
<evidence type="ECO:0000313" key="8">
    <source>
        <dbReference type="EMBL" id="OHA33840.1"/>
    </source>
</evidence>
<sequence length="147" mass="17119">MQNIKYTKEYAVFLLRLALGWLFFYAGITKVLNPDWTSAGYLETAKTFSGFYNWLASPDIIPFIDFINEWGLTLLGVSLILGLWMRWSIPLGALLMLLYYLPILDFPYPNPYSFIVDEHVVYALALLALWALRETRAWSLDAYYKIK</sequence>
<proteinExistence type="inferred from homology"/>
<evidence type="ECO:0000256" key="4">
    <source>
        <dbReference type="ARBA" id="ARBA00022692"/>
    </source>
</evidence>
<dbReference type="PANTHER" id="PTHR33452:SF1">
    <property type="entry name" value="INNER MEMBRANE PROTEIN YPHA-RELATED"/>
    <property type="match status" value="1"/>
</dbReference>
<evidence type="ECO:0000256" key="7">
    <source>
        <dbReference type="SAM" id="Phobius"/>
    </source>
</evidence>
<dbReference type="PANTHER" id="PTHR33452">
    <property type="entry name" value="OXIDOREDUCTASE CATD-RELATED"/>
    <property type="match status" value="1"/>
</dbReference>
<feature type="transmembrane region" description="Helical" evidence="7">
    <location>
        <begin position="91"/>
        <end position="108"/>
    </location>
</feature>
<keyword evidence="3" id="KW-1003">Cell membrane</keyword>
<evidence type="ECO:0000256" key="6">
    <source>
        <dbReference type="ARBA" id="ARBA00023136"/>
    </source>
</evidence>
<feature type="transmembrane region" description="Helical" evidence="7">
    <location>
        <begin position="60"/>
        <end position="84"/>
    </location>
</feature>
<keyword evidence="5 7" id="KW-1133">Transmembrane helix</keyword>
<evidence type="ECO:0000313" key="9">
    <source>
        <dbReference type="Proteomes" id="UP000177797"/>
    </source>
</evidence>
<dbReference type="GO" id="GO:0005886">
    <property type="term" value="C:plasma membrane"/>
    <property type="evidence" value="ECO:0007669"/>
    <property type="project" value="UniProtKB-SubCell"/>
</dbReference>
<evidence type="ECO:0000256" key="3">
    <source>
        <dbReference type="ARBA" id="ARBA00022475"/>
    </source>
</evidence>
<dbReference type="EMBL" id="MHSA01000022">
    <property type="protein sequence ID" value="OHA33840.1"/>
    <property type="molecule type" value="Genomic_DNA"/>
</dbReference>
<dbReference type="AlphaFoldDB" id="A0A1G2NCN5"/>
<evidence type="ECO:0000256" key="2">
    <source>
        <dbReference type="ARBA" id="ARBA00006679"/>
    </source>
</evidence>
<name>A0A1G2NCN5_9BACT</name>
<feature type="transmembrane region" description="Helical" evidence="7">
    <location>
        <begin position="12"/>
        <end position="32"/>
    </location>
</feature>
<evidence type="ECO:0008006" key="10">
    <source>
        <dbReference type="Google" id="ProtNLM"/>
    </source>
</evidence>
<dbReference type="Pfam" id="PF07681">
    <property type="entry name" value="DoxX"/>
    <property type="match status" value="1"/>
</dbReference>
<evidence type="ECO:0000256" key="5">
    <source>
        <dbReference type="ARBA" id="ARBA00022989"/>
    </source>
</evidence>
<gene>
    <name evidence="8" type="ORF">A2938_00105</name>
</gene>
<dbReference type="Proteomes" id="UP000177797">
    <property type="component" value="Unassembled WGS sequence"/>
</dbReference>
<keyword evidence="6 7" id="KW-0472">Membrane</keyword>
<comment type="caution">
    <text evidence="8">The sequence shown here is derived from an EMBL/GenBank/DDBJ whole genome shotgun (WGS) entry which is preliminary data.</text>
</comment>
<protein>
    <recommendedName>
        <fullName evidence="10">DoxX subfamily</fullName>
    </recommendedName>
</protein>
<evidence type="ECO:0000256" key="1">
    <source>
        <dbReference type="ARBA" id="ARBA00004651"/>
    </source>
</evidence>
<dbReference type="InterPro" id="IPR051907">
    <property type="entry name" value="DoxX-like_oxidoreductase"/>
</dbReference>
<accession>A0A1G2NCN5</accession>
<reference evidence="8 9" key="1">
    <citation type="journal article" date="2016" name="Nat. Commun.">
        <title>Thousands of microbial genomes shed light on interconnected biogeochemical processes in an aquifer system.</title>
        <authorList>
            <person name="Anantharaman K."/>
            <person name="Brown C.T."/>
            <person name="Hug L.A."/>
            <person name="Sharon I."/>
            <person name="Castelle C.J."/>
            <person name="Probst A.J."/>
            <person name="Thomas B.C."/>
            <person name="Singh A."/>
            <person name="Wilkins M.J."/>
            <person name="Karaoz U."/>
            <person name="Brodie E.L."/>
            <person name="Williams K.H."/>
            <person name="Hubbard S.S."/>
            <person name="Banfield J.F."/>
        </authorList>
    </citation>
    <scope>NUCLEOTIDE SEQUENCE [LARGE SCALE GENOMIC DNA]</scope>
</reference>